<protein>
    <submittedName>
        <fullName evidence="2">Uncharacterized protein</fullName>
    </submittedName>
</protein>
<feature type="region of interest" description="Disordered" evidence="1">
    <location>
        <begin position="172"/>
        <end position="214"/>
    </location>
</feature>
<reference evidence="2 3" key="1">
    <citation type="submission" date="2015-12" db="EMBL/GenBank/DDBJ databases">
        <title>Draft genome of the nematode, Onchocerca flexuosa.</title>
        <authorList>
            <person name="Mitreva M."/>
        </authorList>
    </citation>
    <scope>NUCLEOTIDE SEQUENCE [LARGE SCALE GENOMIC DNA]</scope>
    <source>
        <strain evidence="2">Red Deer</strain>
    </source>
</reference>
<feature type="compositionally biased region" description="Polar residues" evidence="1">
    <location>
        <begin position="181"/>
        <end position="195"/>
    </location>
</feature>
<dbReference type="OrthoDB" id="5806396at2759"/>
<feature type="region of interest" description="Disordered" evidence="1">
    <location>
        <begin position="50"/>
        <end position="76"/>
    </location>
</feature>
<evidence type="ECO:0000313" key="3">
    <source>
        <dbReference type="Proteomes" id="UP000242913"/>
    </source>
</evidence>
<dbReference type="Proteomes" id="UP000242913">
    <property type="component" value="Unassembled WGS sequence"/>
</dbReference>
<dbReference type="EMBL" id="KZ270047">
    <property type="protein sequence ID" value="OZC07006.1"/>
    <property type="molecule type" value="Genomic_DNA"/>
</dbReference>
<evidence type="ECO:0000256" key="1">
    <source>
        <dbReference type="SAM" id="MobiDB-lite"/>
    </source>
</evidence>
<accession>A0A238BQ70</accession>
<dbReference type="AlphaFoldDB" id="A0A238BQ70"/>
<organism evidence="2 3">
    <name type="scientific">Onchocerca flexuosa</name>
    <dbReference type="NCBI Taxonomy" id="387005"/>
    <lineage>
        <taxon>Eukaryota</taxon>
        <taxon>Metazoa</taxon>
        <taxon>Ecdysozoa</taxon>
        <taxon>Nematoda</taxon>
        <taxon>Chromadorea</taxon>
        <taxon>Rhabditida</taxon>
        <taxon>Spirurina</taxon>
        <taxon>Spiruromorpha</taxon>
        <taxon>Filarioidea</taxon>
        <taxon>Onchocercidae</taxon>
        <taxon>Onchocerca</taxon>
    </lineage>
</organism>
<gene>
    <name evidence="2" type="ORF">X798_05982</name>
</gene>
<proteinExistence type="predicted"/>
<sequence>MEVMDLNRTKSTGNVLIESSITDMSGTFGRSNSLASADVINDCCENTTKEKVPENGNDVNSVGKRNVGKGDKASTDNVMNNEIDERVRRAIDIVVGYSRVSNETKERLKNAVTDVHCKLMSEEEACQCYQLALSYFQTYYNMVEKLLNRAKLIRKEHNRNIISTVEESGIETDVKNEEAEMSTQTSNDENNVTDDNQTKDEKNKRKVRRAQKNFTQGISSIDKKRLDKCIHDYCGTSIRHSTKADAIRKAVGMVLHGGCTGVDAAKATNLTPRTVMKHVYTVRDALNLPTSRKIKQQTAHKIEGIEIKEKNFLEKATDNDREIAKMLIDEKFGYVEAKDFSGTALELESKIDKLLRAFSYNGDVKKIREAIVKIFMEQKSSEMYKALTELPVTVVNSYVRLLKGFLWAENMMKNAKDKPTVVPRRGRRRLYNDGTHSDIKSTELTKSSESNGILSAKIDVLTLHVKNGVENEEQLMKSVISYLISHQYRRSEMAQTNMQICLEHILLDGLSVAETLKIHDGPNEGILEIYHKRCRDAFTALTVDFPAFMAGLNLLNGKEFKTPIDAKDVSNVGLLKFDAIEKLFISIPKKAKELLHNYLMKLLDINFPLEKCLINGLLQMIGEKMAMKYVLDDKFLEDCVAYFYKKHNNVVA</sequence>
<keyword evidence="3" id="KW-1185">Reference proteome</keyword>
<name>A0A238BQ70_9BILA</name>
<evidence type="ECO:0000313" key="2">
    <source>
        <dbReference type="EMBL" id="OZC07006.1"/>
    </source>
</evidence>